<protein>
    <submittedName>
        <fullName evidence="2">Uncharacterized protein</fullName>
    </submittedName>
</protein>
<dbReference type="EMBL" id="CP029550">
    <property type="protein sequence ID" value="AWN40222.1"/>
    <property type="molecule type" value="Genomic_DNA"/>
</dbReference>
<sequence>MRRIAVSVLGVLTLGAGLAAGTVPARAADFFEPYDEVPPPVVTRRTIVERPIVLPPRRVVREVIVERPVVYRPPHVVREIIVDTPVVYPPGPYIPVEVQARIGLFETRFGPRPIPYAGIDPLD</sequence>
<dbReference type="RefSeq" id="WP_109888185.1">
    <property type="nucleotide sequence ID" value="NZ_CP029550.1"/>
</dbReference>
<evidence type="ECO:0000313" key="3">
    <source>
        <dbReference type="Proteomes" id="UP000245926"/>
    </source>
</evidence>
<evidence type="ECO:0000313" key="2">
    <source>
        <dbReference type="EMBL" id="AWN40222.1"/>
    </source>
</evidence>
<feature type="signal peptide" evidence="1">
    <location>
        <begin position="1"/>
        <end position="27"/>
    </location>
</feature>
<dbReference type="Proteomes" id="UP000245926">
    <property type="component" value="Chromosome"/>
</dbReference>
<proteinExistence type="predicted"/>
<organism evidence="2 3">
    <name type="scientific">Methylobacterium durans</name>
    <dbReference type="NCBI Taxonomy" id="2202825"/>
    <lineage>
        <taxon>Bacteria</taxon>
        <taxon>Pseudomonadati</taxon>
        <taxon>Pseudomonadota</taxon>
        <taxon>Alphaproteobacteria</taxon>
        <taxon>Hyphomicrobiales</taxon>
        <taxon>Methylobacteriaceae</taxon>
        <taxon>Methylobacterium</taxon>
    </lineage>
</organism>
<name>A0A2U8W4D2_9HYPH</name>
<keyword evidence="1" id="KW-0732">Signal</keyword>
<gene>
    <name evidence="2" type="ORF">DK389_06360</name>
</gene>
<keyword evidence="3" id="KW-1185">Reference proteome</keyword>
<evidence type="ECO:0000256" key="1">
    <source>
        <dbReference type="SAM" id="SignalP"/>
    </source>
</evidence>
<accession>A0A2U8W4D2</accession>
<dbReference type="AlphaFoldDB" id="A0A2U8W4D2"/>
<feature type="chain" id="PRO_5016068699" evidence="1">
    <location>
        <begin position="28"/>
        <end position="123"/>
    </location>
</feature>
<dbReference type="KEGG" id="mets:DK389_06360"/>
<reference evidence="3" key="1">
    <citation type="submission" date="2018-05" db="EMBL/GenBank/DDBJ databases">
        <title>Complete Genome Sequence of Methylobacterium sp. 17SD2-17.</title>
        <authorList>
            <person name="Srinivasan S."/>
        </authorList>
    </citation>
    <scope>NUCLEOTIDE SEQUENCE [LARGE SCALE GENOMIC DNA]</scope>
    <source>
        <strain evidence="3">17SD2-17</strain>
    </source>
</reference>